<keyword evidence="2" id="KW-0378">Hydrolase</keyword>
<dbReference type="Pfam" id="PF13472">
    <property type="entry name" value="Lipase_GDSL_2"/>
    <property type="match status" value="1"/>
</dbReference>
<comment type="caution">
    <text evidence="5">The sequence shown here is derived from an EMBL/GenBank/DDBJ whole genome shotgun (WGS) entry which is preliminary data.</text>
</comment>
<dbReference type="CDD" id="cd01821">
    <property type="entry name" value="Rhamnogalacturan_acetylesterase_like"/>
    <property type="match status" value="1"/>
</dbReference>
<feature type="domain" description="SGNH hydrolase-type esterase" evidence="4">
    <location>
        <begin position="26"/>
        <end position="223"/>
    </location>
</feature>
<dbReference type="GO" id="GO:0016788">
    <property type="term" value="F:hydrolase activity, acting on ester bonds"/>
    <property type="evidence" value="ECO:0007669"/>
    <property type="project" value="UniProtKB-ARBA"/>
</dbReference>
<feature type="chain" id="PRO_5031363995" evidence="3">
    <location>
        <begin position="19"/>
        <end position="245"/>
    </location>
</feature>
<gene>
    <name evidence="5" type="ORF">HHL20_16670</name>
</gene>
<comment type="similarity">
    <text evidence="1">Belongs to the 'GDSL' lipolytic enzyme family.</text>
</comment>
<dbReference type="InterPro" id="IPR036514">
    <property type="entry name" value="SGNH_hydro_sf"/>
</dbReference>
<dbReference type="Proteomes" id="UP000552615">
    <property type="component" value="Unassembled WGS sequence"/>
</dbReference>
<evidence type="ECO:0000256" key="2">
    <source>
        <dbReference type="ARBA" id="ARBA00022801"/>
    </source>
</evidence>
<proteinExistence type="inferred from homology"/>
<dbReference type="EMBL" id="JABBGF010000003">
    <property type="protein sequence ID" value="NML58974.1"/>
    <property type="molecule type" value="Genomic_DNA"/>
</dbReference>
<name>A0A7Y0FJV6_9FLAO</name>
<dbReference type="InterPro" id="IPR037459">
    <property type="entry name" value="RhgT-like"/>
</dbReference>
<dbReference type="PANTHER" id="PTHR43695">
    <property type="entry name" value="PUTATIVE (AFU_ORTHOLOGUE AFUA_2G17250)-RELATED"/>
    <property type="match status" value="1"/>
</dbReference>
<dbReference type="AlphaFoldDB" id="A0A7Y0FJV6"/>
<protein>
    <submittedName>
        <fullName evidence="5">Rhamnogalacturonan acetylesterase</fullName>
    </submittedName>
</protein>
<sequence length="245" mass="28046">MKKILLLFSIVISTFMLAQKKPTLFLIGDSTMANKENPDKNPEHGWGQVLSQFFTAGIEIQNHAMNGRSSKSFRTEGRWAAIEKQLKKGDFVIIQFGHNDQKVKDSTKFTNPYTQYRANLERYVRETRAKGAIPILMTSIVRRNFNENGVLIDTHKEYPLVVRMVANDMNVPFVDMQLLTEQLEIAYGPENSKKLHLHFKEGEEPYYPKGKDDDTHLSKLGADLEAKLVAESLKKLKTGLEKFIK</sequence>
<dbReference type="RefSeq" id="WP_169232302.1">
    <property type="nucleotide sequence ID" value="NZ_JABBGF010000003.1"/>
</dbReference>
<dbReference type="SUPFAM" id="SSF52266">
    <property type="entry name" value="SGNH hydrolase"/>
    <property type="match status" value="1"/>
</dbReference>
<evidence type="ECO:0000256" key="1">
    <source>
        <dbReference type="ARBA" id="ARBA00008668"/>
    </source>
</evidence>
<keyword evidence="3" id="KW-0732">Signal</keyword>
<evidence type="ECO:0000256" key="3">
    <source>
        <dbReference type="SAM" id="SignalP"/>
    </source>
</evidence>
<organism evidence="5 6">
    <name type="scientific">Chryseobacterium cheonjiense</name>
    <dbReference type="NCBI Taxonomy" id="2728845"/>
    <lineage>
        <taxon>Bacteria</taxon>
        <taxon>Pseudomonadati</taxon>
        <taxon>Bacteroidota</taxon>
        <taxon>Flavobacteriia</taxon>
        <taxon>Flavobacteriales</taxon>
        <taxon>Weeksellaceae</taxon>
        <taxon>Chryseobacterium group</taxon>
        <taxon>Chryseobacterium</taxon>
    </lineage>
</organism>
<evidence type="ECO:0000313" key="5">
    <source>
        <dbReference type="EMBL" id="NML58974.1"/>
    </source>
</evidence>
<evidence type="ECO:0000259" key="4">
    <source>
        <dbReference type="Pfam" id="PF13472"/>
    </source>
</evidence>
<dbReference type="PANTHER" id="PTHR43695:SF1">
    <property type="entry name" value="RHAMNOGALACTURONAN ACETYLESTERASE"/>
    <property type="match status" value="1"/>
</dbReference>
<keyword evidence="6" id="KW-1185">Reference proteome</keyword>
<dbReference type="InterPro" id="IPR013830">
    <property type="entry name" value="SGNH_hydro"/>
</dbReference>
<dbReference type="Gene3D" id="3.40.50.1110">
    <property type="entry name" value="SGNH hydrolase"/>
    <property type="match status" value="1"/>
</dbReference>
<evidence type="ECO:0000313" key="6">
    <source>
        <dbReference type="Proteomes" id="UP000552615"/>
    </source>
</evidence>
<reference evidence="5 6" key="1">
    <citation type="submission" date="2020-04" db="EMBL/GenBank/DDBJ databases">
        <title>Chryseobacterium sp. RJ-7-14 sp. nov., isolated from Jeju soil.</title>
        <authorList>
            <person name="Dahal R.H."/>
            <person name="Chaudhary D.K."/>
        </authorList>
    </citation>
    <scope>NUCLEOTIDE SEQUENCE [LARGE SCALE GENOMIC DNA]</scope>
    <source>
        <strain evidence="5 6">RJ-7-14</strain>
    </source>
</reference>
<feature type="signal peptide" evidence="3">
    <location>
        <begin position="1"/>
        <end position="18"/>
    </location>
</feature>
<accession>A0A7Y0FJV6</accession>